<dbReference type="Pfam" id="PF01422">
    <property type="entry name" value="zf-NF-X1"/>
    <property type="match status" value="10"/>
</dbReference>
<evidence type="ECO:0000256" key="1">
    <source>
        <dbReference type="ARBA" id="ARBA00007269"/>
    </source>
</evidence>
<dbReference type="SMART" id="SM00438">
    <property type="entry name" value="ZnF_NFX"/>
    <property type="match status" value="10"/>
</dbReference>
<organism evidence="10 11">
    <name type="scientific">Vespula germanica</name>
    <name type="common">German yellow jacket</name>
    <name type="synonym">Paravespula germanica</name>
    <dbReference type="NCBI Taxonomy" id="30212"/>
    <lineage>
        <taxon>Eukaryota</taxon>
        <taxon>Metazoa</taxon>
        <taxon>Ecdysozoa</taxon>
        <taxon>Arthropoda</taxon>
        <taxon>Hexapoda</taxon>
        <taxon>Insecta</taxon>
        <taxon>Pterygota</taxon>
        <taxon>Neoptera</taxon>
        <taxon>Endopterygota</taxon>
        <taxon>Hymenoptera</taxon>
        <taxon>Apocrita</taxon>
        <taxon>Aculeata</taxon>
        <taxon>Vespoidea</taxon>
        <taxon>Vespidae</taxon>
        <taxon>Vespinae</taxon>
        <taxon>Vespula</taxon>
    </lineage>
</organism>
<accession>A0A834JWJ8</accession>
<dbReference type="GO" id="GO:0000977">
    <property type="term" value="F:RNA polymerase II transcription regulatory region sequence-specific DNA binding"/>
    <property type="evidence" value="ECO:0007669"/>
    <property type="project" value="TreeGrafter"/>
</dbReference>
<dbReference type="InterPro" id="IPR034078">
    <property type="entry name" value="NFX1_fam"/>
</dbReference>
<evidence type="ECO:0000313" key="10">
    <source>
        <dbReference type="EMBL" id="KAF7395878.1"/>
    </source>
</evidence>
<evidence type="ECO:0000256" key="6">
    <source>
        <dbReference type="PROSITE-ProRule" id="PRU00146"/>
    </source>
</evidence>
<feature type="domain" description="PHD-type" evidence="9">
    <location>
        <begin position="73"/>
        <end position="132"/>
    </location>
</feature>
<dbReference type="PANTHER" id="PTHR12360">
    <property type="entry name" value="NUCLEAR TRANSCRIPTION FACTOR, X-BOX BINDING 1 NFX1"/>
    <property type="match status" value="1"/>
</dbReference>
<dbReference type="GO" id="GO:0008270">
    <property type="term" value="F:zinc ion binding"/>
    <property type="evidence" value="ECO:0007669"/>
    <property type="project" value="UniProtKB-KW"/>
</dbReference>
<evidence type="ECO:0000256" key="3">
    <source>
        <dbReference type="ARBA" id="ARBA00022737"/>
    </source>
</evidence>
<comment type="similarity">
    <text evidence="1">Belongs to the NFX1 family.</text>
</comment>
<dbReference type="GO" id="GO:0000981">
    <property type="term" value="F:DNA-binding transcription factor activity, RNA polymerase II-specific"/>
    <property type="evidence" value="ECO:0007669"/>
    <property type="project" value="TreeGrafter"/>
</dbReference>
<comment type="caution">
    <text evidence="10">The sequence shown here is derived from an EMBL/GenBank/DDBJ whole genome shotgun (WGS) entry which is preliminary data.</text>
</comment>
<evidence type="ECO:0000256" key="2">
    <source>
        <dbReference type="ARBA" id="ARBA00022723"/>
    </source>
</evidence>
<dbReference type="GO" id="GO:0005634">
    <property type="term" value="C:nucleus"/>
    <property type="evidence" value="ECO:0007669"/>
    <property type="project" value="InterPro"/>
</dbReference>
<dbReference type="InterPro" id="IPR019787">
    <property type="entry name" value="Znf_PHD-finger"/>
</dbReference>
<keyword evidence="5" id="KW-0862">Zinc</keyword>
<keyword evidence="8" id="KW-0812">Transmembrane</keyword>
<keyword evidence="7" id="KW-0175">Coiled coil</keyword>
<dbReference type="PROSITE" id="PS50016">
    <property type="entry name" value="ZF_PHD_2"/>
    <property type="match status" value="1"/>
</dbReference>
<feature type="transmembrane region" description="Helical" evidence="8">
    <location>
        <begin position="803"/>
        <end position="828"/>
    </location>
</feature>
<evidence type="ECO:0000256" key="5">
    <source>
        <dbReference type="ARBA" id="ARBA00022833"/>
    </source>
</evidence>
<evidence type="ECO:0000256" key="7">
    <source>
        <dbReference type="SAM" id="Coils"/>
    </source>
</evidence>
<keyword evidence="11" id="KW-1185">Reference proteome</keyword>
<evidence type="ECO:0000313" key="11">
    <source>
        <dbReference type="Proteomes" id="UP000617340"/>
    </source>
</evidence>
<evidence type="ECO:0000256" key="4">
    <source>
        <dbReference type="ARBA" id="ARBA00022771"/>
    </source>
</evidence>
<keyword evidence="3" id="KW-0677">Repeat</keyword>
<evidence type="ECO:0000256" key="8">
    <source>
        <dbReference type="SAM" id="Phobius"/>
    </source>
</evidence>
<keyword evidence="2" id="KW-0479">Metal-binding</keyword>
<name>A0A834JWJ8_VESGE</name>
<evidence type="ECO:0000259" key="9">
    <source>
        <dbReference type="PROSITE" id="PS50016"/>
    </source>
</evidence>
<dbReference type="EMBL" id="JACSDZ010000009">
    <property type="protein sequence ID" value="KAF7395878.1"/>
    <property type="molecule type" value="Genomic_DNA"/>
</dbReference>
<gene>
    <name evidence="10" type="ORF">HZH68_009928</name>
</gene>
<dbReference type="Proteomes" id="UP000617340">
    <property type="component" value="Unassembled WGS sequence"/>
</dbReference>
<dbReference type="PANTHER" id="PTHR12360:SF1">
    <property type="entry name" value="NF-X1-TYPE ZINC FINGER PROTEIN NFXL1"/>
    <property type="match status" value="1"/>
</dbReference>
<proteinExistence type="inferred from homology"/>
<dbReference type="AlphaFoldDB" id="A0A834JWJ8"/>
<keyword evidence="4 6" id="KW-0863">Zinc-finger</keyword>
<dbReference type="CDD" id="cd06008">
    <property type="entry name" value="NF-X1-zinc-finger"/>
    <property type="match status" value="5"/>
</dbReference>
<sequence>MQKFKQAQVENKISIKRHLEANASLDSSSEDDDNICDEDIQRTLGEVISAYKGEQLNTEKIISYLINTFQSGGAICLICISTVKKADPIWNCNKCYSFMHLTCILHWIRDTLAHKHEQGIMPTWTCPKCRTEYEEDQIPKVYKCFCKKVENPSYQTWFIPHSCGETCGKLLEPKCGHKCVLLCHPGPCPPCAKTVVIKCYCGKQPVRPMRCNTNGWSCNNICNKKYDQCKHTCKEICHAGDCPPCLETLLMDCRCKSSKQIKKCNEATWICDKPCNKLLSCKLHTCEGICHSSEDCGDCPKKFRTCPCGKKQYTVSCKEQQVPKCGNTCGKLLNCGLHYCNMVCHLEQCGQCLEMIIKSCRCGNFTKEIACGKEFHCNKKCTQMRLCGRHLCNKKCCDCLIKNTSNICEKVCNNLLNCQKHKCPAACHSGPCYPCVRTDIIQCRCGNKKIRVPCGTKKKIKPPPCNKPCKIPSICIHPEREIHKCHQGPCPPCKKICGLIHKKCGHNCLAVCHSKVWVKISSNSTQGQPKGPWEKQKDTLELKTLPCPPCEVPVEIECLGGHETRILPCYIAKTDSCGRSCGQLLQCTNHTCELTCHTVKSSEGIIGNTQCMQCERPCSFARPNGCSHKCLKPCHPESCDLCQQLVRVSCHCGISTLYRRCIDLISATIEQREELLKCGNQCPKNYPCGHRCNDICHPGSCKKQNMCNKKVKVWCKCKRIKKEYVCSVIQEKQIVVECDNVCQSLIYQKNEANKIKEIQRQREEQLRNQEEIEKFQRKFKPRRKAKDKSKNKLSNSKVEDSKIYKFLLISIFIAIVSIVVIYANMVYFDIKSFEISNKD</sequence>
<keyword evidence="8" id="KW-1133">Transmembrane helix</keyword>
<reference evidence="10" key="1">
    <citation type="journal article" date="2020" name="G3 (Bethesda)">
        <title>High-Quality Assemblies for Three Invasive Social Wasps from the &lt;i&gt;Vespula&lt;/i&gt; Genus.</title>
        <authorList>
            <person name="Harrop T.W.R."/>
            <person name="Guhlin J."/>
            <person name="McLaughlin G.M."/>
            <person name="Permina E."/>
            <person name="Stockwell P."/>
            <person name="Gilligan J."/>
            <person name="Le Lec M.F."/>
            <person name="Gruber M.A.M."/>
            <person name="Quinn O."/>
            <person name="Lovegrove M."/>
            <person name="Duncan E.J."/>
            <person name="Remnant E.J."/>
            <person name="Van Eeckhoven J."/>
            <person name="Graham B."/>
            <person name="Knapp R.A."/>
            <person name="Langford K.W."/>
            <person name="Kronenberg Z."/>
            <person name="Press M.O."/>
            <person name="Eacker S.M."/>
            <person name="Wilson-Rankin E.E."/>
            <person name="Purcell J."/>
            <person name="Lester P.J."/>
            <person name="Dearden P.K."/>
        </authorList>
    </citation>
    <scope>NUCLEOTIDE SEQUENCE</scope>
    <source>
        <strain evidence="10">Linc-1</strain>
    </source>
</reference>
<feature type="coiled-coil region" evidence="7">
    <location>
        <begin position="748"/>
        <end position="778"/>
    </location>
</feature>
<keyword evidence="8" id="KW-0472">Membrane</keyword>
<protein>
    <recommendedName>
        <fullName evidence="9">PHD-type domain-containing protein</fullName>
    </recommendedName>
</protein>
<dbReference type="InterPro" id="IPR000967">
    <property type="entry name" value="Znf_NFX1"/>
</dbReference>